<dbReference type="AlphaFoldDB" id="A0A078AIA8"/>
<feature type="region of interest" description="Disordered" evidence="1">
    <location>
        <begin position="47"/>
        <end position="71"/>
    </location>
</feature>
<evidence type="ECO:0008006" key="4">
    <source>
        <dbReference type="Google" id="ProtNLM"/>
    </source>
</evidence>
<keyword evidence="3" id="KW-1185">Reference proteome</keyword>
<evidence type="ECO:0000313" key="3">
    <source>
        <dbReference type="Proteomes" id="UP000039865"/>
    </source>
</evidence>
<dbReference type="EMBL" id="CCKQ01010166">
    <property type="protein sequence ID" value="CDW81671.1"/>
    <property type="molecule type" value="Genomic_DNA"/>
</dbReference>
<protein>
    <recommendedName>
        <fullName evidence="4">C3H1-type domain-containing protein</fullName>
    </recommendedName>
</protein>
<name>A0A078AIA8_STYLE</name>
<feature type="compositionally biased region" description="Low complexity" evidence="1">
    <location>
        <begin position="61"/>
        <end position="71"/>
    </location>
</feature>
<organism evidence="2 3">
    <name type="scientific">Stylonychia lemnae</name>
    <name type="common">Ciliate</name>
    <dbReference type="NCBI Taxonomy" id="5949"/>
    <lineage>
        <taxon>Eukaryota</taxon>
        <taxon>Sar</taxon>
        <taxon>Alveolata</taxon>
        <taxon>Ciliophora</taxon>
        <taxon>Intramacronucleata</taxon>
        <taxon>Spirotrichea</taxon>
        <taxon>Stichotrichia</taxon>
        <taxon>Sporadotrichida</taxon>
        <taxon>Oxytrichidae</taxon>
        <taxon>Stylonychinae</taxon>
        <taxon>Stylonychia</taxon>
    </lineage>
</organism>
<evidence type="ECO:0000313" key="2">
    <source>
        <dbReference type="EMBL" id="CDW81671.1"/>
    </source>
</evidence>
<accession>A0A078AIA8</accession>
<reference evidence="2 3" key="1">
    <citation type="submission" date="2014-06" db="EMBL/GenBank/DDBJ databases">
        <authorList>
            <person name="Swart Estienne"/>
        </authorList>
    </citation>
    <scope>NUCLEOTIDE SEQUENCE [LARGE SCALE GENOMIC DNA]</scope>
    <source>
        <strain evidence="2 3">130c</strain>
    </source>
</reference>
<gene>
    <name evidence="2" type="primary">Contig16884.g17983</name>
    <name evidence="2" type="ORF">STYLEM_10694</name>
</gene>
<dbReference type="Gene3D" id="4.10.1000.40">
    <property type="match status" value="1"/>
</dbReference>
<proteinExistence type="predicted"/>
<dbReference type="Proteomes" id="UP000039865">
    <property type="component" value="Unassembled WGS sequence"/>
</dbReference>
<sequence length="382" mass="45407">MERQHYFPNPFQQSNDQASFLNNLLYCMGQIPNQQFYNSKVGVQENKYSKSDENTSQTDTQSCSSHNQESNSSHTYKRKCLFGLKCRNLPFGTCQFYHPTSSQQDQRSKTENEKCDYGIACNDKECKLTKEHPDSQKGYDSCSDIECELELVNVPCIFDQKCLRDDCVFVHSTKSKRSPQKEMIERMKDQGIKPSQENIDLFKIQEEDKTKEKIVYRFTQRMKSKLAIQKYLHELKRLYTREIIYFDYQKTDEITVEYNITMSTWKYAEKQVQDYLLHKLQLIVIDASLTQVRDRCDLFRKVMKKKIEQIGIIDFWFDHHIDQFSKSNLSKKNDRHTISIFGFRKDSEKLVKLRSCLESFLLSTFKVGNKQDYEELENDFMY</sequence>
<dbReference type="InParanoid" id="A0A078AIA8"/>
<evidence type="ECO:0000256" key="1">
    <source>
        <dbReference type="SAM" id="MobiDB-lite"/>
    </source>
</evidence>